<dbReference type="RefSeq" id="WP_252472085.1">
    <property type="nucleotide sequence ID" value="NZ_JALBWM010000134.1"/>
</dbReference>
<dbReference type="Gene3D" id="1.10.10.60">
    <property type="entry name" value="Homeodomain-like"/>
    <property type="match status" value="1"/>
</dbReference>
<reference evidence="5" key="1">
    <citation type="journal article" date="2022" name="Arch. Microbiol.">
        <title>Microbulbifer okhotskensis sp. nov., isolated from a deep bottom sediment of the Okhotsk Sea.</title>
        <authorList>
            <person name="Romanenko L."/>
            <person name="Kurilenko V."/>
            <person name="Otstavnykh N."/>
            <person name="Velansky P."/>
            <person name="Isaeva M."/>
            <person name="Mikhailov V."/>
        </authorList>
    </citation>
    <scope>NUCLEOTIDE SEQUENCE</scope>
    <source>
        <strain evidence="5">OS29</strain>
    </source>
</reference>
<evidence type="ECO:0000256" key="1">
    <source>
        <dbReference type="ARBA" id="ARBA00023015"/>
    </source>
</evidence>
<dbReference type="GO" id="GO:0005829">
    <property type="term" value="C:cytosol"/>
    <property type="evidence" value="ECO:0007669"/>
    <property type="project" value="TreeGrafter"/>
</dbReference>
<dbReference type="InterPro" id="IPR018060">
    <property type="entry name" value="HTH_AraC"/>
</dbReference>
<dbReference type="Pfam" id="PF12833">
    <property type="entry name" value="HTH_18"/>
    <property type="match status" value="1"/>
</dbReference>
<dbReference type="InterPro" id="IPR009057">
    <property type="entry name" value="Homeodomain-like_sf"/>
</dbReference>
<dbReference type="PRINTS" id="PR00032">
    <property type="entry name" value="HTHARAC"/>
</dbReference>
<feature type="domain" description="HTH araC/xylS-type" evidence="4">
    <location>
        <begin position="237"/>
        <end position="335"/>
    </location>
</feature>
<dbReference type="PROSITE" id="PS01124">
    <property type="entry name" value="HTH_ARAC_FAMILY_2"/>
    <property type="match status" value="1"/>
</dbReference>
<dbReference type="SUPFAM" id="SSF46689">
    <property type="entry name" value="Homeodomain-like"/>
    <property type="match status" value="1"/>
</dbReference>
<dbReference type="Proteomes" id="UP001139028">
    <property type="component" value="Unassembled WGS sequence"/>
</dbReference>
<dbReference type="EMBL" id="JALBWM010000134">
    <property type="protein sequence ID" value="MCO1336431.1"/>
    <property type="molecule type" value="Genomic_DNA"/>
</dbReference>
<evidence type="ECO:0000313" key="5">
    <source>
        <dbReference type="EMBL" id="MCO1336431.1"/>
    </source>
</evidence>
<evidence type="ECO:0000256" key="3">
    <source>
        <dbReference type="ARBA" id="ARBA00023163"/>
    </source>
</evidence>
<dbReference type="AlphaFoldDB" id="A0A9X2ERD4"/>
<comment type="caution">
    <text evidence="5">The sequence shown here is derived from an EMBL/GenBank/DDBJ whole genome shotgun (WGS) entry which is preliminary data.</text>
</comment>
<evidence type="ECO:0000259" key="4">
    <source>
        <dbReference type="PROSITE" id="PS01124"/>
    </source>
</evidence>
<dbReference type="GO" id="GO:0003700">
    <property type="term" value="F:DNA-binding transcription factor activity"/>
    <property type="evidence" value="ECO:0007669"/>
    <property type="project" value="InterPro"/>
</dbReference>
<keyword evidence="6" id="KW-1185">Reference proteome</keyword>
<name>A0A9X2ERD4_9GAMM</name>
<evidence type="ECO:0000313" key="6">
    <source>
        <dbReference type="Proteomes" id="UP001139028"/>
    </source>
</evidence>
<proteinExistence type="predicted"/>
<keyword evidence="1" id="KW-0805">Transcription regulation</keyword>
<keyword evidence="3" id="KW-0804">Transcription</keyword>
<gene>
    <name evidence="5" type="ORF">MO867_19025</name>
</gene>
<organism evidence="5 6">
    <name type="scientific">Microbulbifer okhotskensis</name>
    <dbReference type="NCBI Taxonomy" id="2926617"/>
    <lineage>
        <taxon>Bacteria</taxon>
        <taxon>Pseudomonadati</taxon>
        <taxon>Pseudomonadota</taxon>
        <taxon>Gammaproteobacteria</taxon>
        <taxon>Cellvibrionales</taxon>
        <taxon>Microbulbiferaceae</taxon>
        <taxon>Microbulbifer</taxon>
    </lineage>
</organism>
<accession>A0A9X2ERD4</accession>
<dbReference type="PANTHER" id="PTHR47894:SF1">
    <property type="entry name" value="HTH-TYPE TRANSCRIPTIONAL REGULATOR VQSM"/>
    <property type="match status" value="1"/>
</dbReference>
<dbReference type="Pfam" id="PF12625">
    <property type="entry name" value="Arabinose_bd"/>
    <property type="match status" value="1"/>
</dbReference>
<dbReference type="InterPro" id="IPR032687">
    <property type="entry name" value="AraC-type_N"/>
</dbReference>
<dbReference type="SMART" id="SM00342">
    <property type="entry name" value="HTH_ARAC"/>
    <property type="match status" value="1"/>
</dbReference>
<keyword evidence="2" id="KW-0238">DNA-binding</keyword>
<dbReference type="GO" id="GO:0000976">
    <property type="term" value="F:transcription cis-regulatory region binding"/>
    <property type="evidence" value="ECO:0007669"/>
    <property type="project" value="TreeGrafter"/>
</dbReference>
<evidence type="ECO:0000256" key="2">
    <source>
        <dbReference type="ARBA" id="ARBA00023125"/>
    </source>
</evidence>
<dbReference type="InterPro" id="IPR020449">
    <property type="entry name" value="Tscrpt_reg_AraC-type_HTH"/>
</dbReference>
<dbReference type="PANTHER" id="PTHR47894">
    <property type="entry name" value="HTH-TYPE TRANSCRIPTIONAL REGULATOR GADX"/>
    <property type="match status" value="1"/>
</dbReference>
<sequence>MAENGHTTIATWVLPIVEALKSYCSTQELLQYIGIDYKSIRDTNQRIPLEKMTRLWSLAETISGNDCIGLEVTKHVSHTNLHALSYAHLASSSIRESLERSARFSDVISTAARIHIRDEQQQVIVSWHNVDDLPREPSIHAMDAFIALLIKSSRTISPDIHKHLISINLTRDKPNNMQYHQLTYNCPINFCANFCEIRFERDFVERHISTGNTELASINEQALSDYLARLRKTDMIGHVNKVLMDLMPIGELSQDNVANILGISSRSLHRKLKEQGTSYQMILDETRKYQAIQYLKEQELPITTITYRLGFYDISSFSRSFKKWTGKSPREYRKYNQQ</sequence>
<protein>
    <submittedName>
        <fullName evidence="5">AraC family transcriptional regulator</fullName>
    </submittedName>
</protein>